<dbReference type="KEGG" id="loi:92363518"/>
<dbReference type="RefSeq" id="XP_067065714.1">
    <property type="nucleotide sequence ID" value="XM_067209584.1"/>
</dbReference>
<sequence>MNGTLGSSGSGGAEAPPVGSLDALTLQTINEQQVIIFRQKELVRTLKERIEELEGQQRQATVKASGAAREANGSKDALSCASEALLRRRVKTLKEENKSLSDRVDELRADLNAVSEQLYAQKLHAQKEKDVWRAKASNAEAKGVAVTHLLEAMDKRNRKLFSQLERLRREGEVTAYECAQWRSLATTAVSHLDQANRRYARDQINSIEEDVHRYAVNRRRSLHVAASASVSLDGETAEETRRMWSRSAQLPKVHPTPHTFLPQKQEPMRSLFHVSHPPPLSQAFLSQSQPHMPSYPLPPPTSEHTKMGTPSSPLSPPRSDTIHERVVESAVPPVLASRRLHAIVNDPLSTLKRMYVAPSPAGVEGQAALTTSPVPEAYPPLNSLIPVQEGRAMPHTPPLPTRYSATDSSAEAETGRWVWPVPGSYNFDSLEVEFDCFGQHSPVGSS</sequence>
<protein>
    <submittedName>
        <fullName evidence="3">Uncharacterized protein</fullName>
    </submittedName>
</protein>
<dbReference type="EMBL" id="JAFHLR010000006">
    <property type="protein sequence ID" value="KAG5487217.1"/>
    <property type="molecule type" value="Genomic_DNA"/>
</dbReference>
<keyword evidence="1" id="KW-0175">Coiled coil</keyword>
<reference evidence="4" key="1">
    <citation type="journal article" date="2021" name="Microbiol. Resour. Announc.">
        <title>LGAAP: Leishmaniinae Genome Assembly and Annotation Pipeline.</title>
        <authorList>
            <person name="Almutairi H."/>
            <person name="Urbaniak M.D."/>
            <person name="Bates M.D."/>
            <person name="Jariyapan N."/>
            <person name="Kwakye-Nuako G."/>
            <person name="Thomaz-Soccol V."/>
            <person name="Al-Salem W.S."/>
            <person name="Dillon R.J."/>
            <person name="Bates P.A."/>
            <person name="Gatherer D."/>
        </authorList>
    </citation>
    <scope>NUCLEOTIDE SEQUENCE [LARGE SCALE GENOMIC DNA]</scope>
</reference>
<comment type="caution">
    <text evidence="3">The sequence shown here is derived from an EMBL/GenBank/DDBJ whole genome shotgun (WGS) entry which is preliminary data.</text>
</comment>
<evidence type="ECO:0000313" key="3">
    <source>
        <dbReference type="EMBL" id="KAG5487217.1"/>
    </source>
</evidence>
<dbReference type="AlphaFoldDB" id="A0A836HJ89"/>
<proteinExistence type="predicted"/>
<dbReference type="Proteomes" id="UP000674143">
    <property type="component" value="Unassembled WGS sequence"/>
</dbReference>
<reference evidence="4" key="2">
    <citation type="journal article" date="2021" name="Sci. Data">
        <title>Chromosome-scale genome sequencing, assembly and annotation of six genomes from subfamily Leishmaniinae.</title>
        <authorList>
            <person name="Almutairi H."/>
            <person name="Urbaniak M.D."/>
            <person name="Bates M.D."/>
            <person name="Jariyapan N."/>
            <person name="Kwakye-Nuako G."/>
            <person name="Thomaz Soccol V."/>
            <person name="Al-Salem W.S."/>
            <person name="Dillon R.J."/>
            <person name="Bates P.A."/>
            <person name="Gatherer D."/>
        </authorList>
    </citation>
    <scope>NUCLEOTIDE SEQUENCE [LARGE SCALE GENOMIC DNA]</scope>
</reference>
<name>A0A836HJ89_9TRYP</name>
<feature type="coiled-coil region" evidence="1">
    <location>
        <begin position="36"/>
        <end position="117"/>
    </location>
</feature>
<organism evidence="3 4">
    <name type="scientific">Leishmania orientalis</name>
    <dbReference type="NCBI Taxonomy" id="2249476"/>
    <lineage>
        <taxon>Eukaryota</taxon>
        <taxon>Discoba</taxon>
        <taxon>Euglenozoa</taxon>
        <taxon>Kinetoplastea</taxon>
        <taxon>Metakinetoplastina</taxon>
        <taxon>Trypanosomatida</taxon>
        <taxon>Trypanosomatidae</taxon>
        <taxon>Leishmaniinae</taxon>
        <taxon>Leishmania</taxon>
    </lineage>
</organism>
<dbReference type="GeneID" id="92363518"/>
<feature type="region of interest" description="Disordered" evidence="2">
    <location>
        <begin position="283"/>
        <end position="320"/>
    </location>
</feature>
<evidence type="ECO:0000313" key="4">
    <source>
        <dbReference type="Proteomes" id="UP000674143"/>
    </source>
</evidence>
<gene>
    <name evidence="3" type="ORF">LSCM4_07705</name>
</gene>
<dbReference type="SMR" id="A0A836HJ89"/>
<accession>A0A836HJ89</accession>
<keyword evidence="4" id="KW-1185">Reference proteome</keyword>
<evidence type="ECO:0000256" key="1">
    <source>
        <dbReference type="SAM" id="Coils"/>
    </source>
</evidence>
<evidence type="ECO:0000256" key="2">
    <source>
        <dbReference type="SAM" id="MobiDB-lite"/>
    </source>
</evidence>